<gene>
    <name evidence="2" type="ORF">CPB83DRAFT_117064</name>
</gene>
<proteinExistence type="predicted"/>
<dbReference type="Proteomes" id="UP000807306">
    <property type="component" value="Unassembled WGS sequence"/>
</dbReference>
<evidence type="ECO:0000313" key="3">
    <source>
        <dbReference type="Proteomes" id="UP000807306"/>
    </source>
</evidence>
<name>A0A9P6E4G0_9AGAR</name>
<dbReference type="AlphaFoldDB" id="A0A9P6E4G0"/>
<protein>
    <submittedName>
        <fullName evidence="2">Uncharacterized protein</fullName>
    </submittedName>
</protein>
<sequence>MPKLETLDIVHSTPTANEAYLPTDSAMLFTLKNFLITDSRIATSDLIRWLRVPTSAMLDFRARSTHISRDCSLTRSLDIFSGMTGSGIRGIFSFDTLFLANATLPQFTLGCTLMCITILPRYILINYRSFLKRVVSNRRIRM</sequence>
<dbReference type="EMBL" id="MU157951">
    <property type="protein sequence ID" value="KAF9522310.1"/>
    <property type="molecule type" value="Genomic_DNA"/>
</dbReference>
<keyword evidence="1" id="KW-0472">Membrane</keyword>
<feature type="transmembrane region" description="Helical" evidence="1">
    <location>
        <begin position="104"/>
        <end position="124"/>
    </location>
</feature>
<keyword evidence="3" id="KW-1185">Reference proteome</keyword>
<reference evidence="2" key="1">
    <citation type="submission" date="2020-11" db="EMBL/GenBank/DDBJ databases">
        <authorList>
            <consortium name="DOE Joint Genome Institute"/>
            <person name="Ahrendt S."/>
            <person name="Riley R."/>
            <person name="Andreopoulos W."/>
            <person name="Labutti K."/>
            <person name="Pangilinan J."/>
            <person name="Ruiz-Duenas F.J."/>
            <person name="Barrasa J.M."/>
            <person name="Sanchez-Garcia M."/>
            <person name="Camarero S."/>
            <person name="Miyauchi S."/>
            <person name="Serrano A."/>
            <person name="Linde D."/>
            <person name="Babiker R."/>
            <person name="Drula E."/>
            <person name="Ayuso-Fernandez I."/>
            <person name="Pacheco R."/>
            <person name="Padilla G."/>
            <person name="Ferreira P."/>
            <person name="Barriuso J."/>
            <person name="Kellner H."/>
            <person name="Castanera R."/>
            <person name="Alfaro M."/>
            <person name="Ramirez L."/>
            <person name="Pisabarro A.G."/>
            <person name="Kuo A."/>
            <person name="Tritt A."/>
            <person name="Lipzen A."/>
            <person name="He G."/>
            <person name="Yan M."/>
            <person name="Ng V."/>
            <person name="Cullen D."/>
            <person name="Martin F."/>
            <person name="Rosso M.-N."/>
            <person name="Henrissat B."/>
            <person name="Hibbett D."/>
            <person name="Martinez A.T."/>
            <person name="Grigoriev I.V."/>
        </authorList>
    </citation>
    <scope>NUCLEOTIDE SEQUENCE</scope>
    <source>
        <strain evidence="2">CBS 506.95</strain>
    </source>
</reference>
<evidence type="ECO:0000256" key="1">
    <source>
        <dbReference type="SAM" id="Phobius"/>
    </source>
</evidence>
<keyword evidence="1" id="KW-0812">Transmembrane</keyword>
<evidence type="ECO:0000313" key="2">
    <source>
        <dbReference type="EMBL" id="KAF9522310.1"/>
    </source>
</evidence>
<organism evidence="2 3">
    <name type="scientific">Crepidotus variabilis</name>
    <dbReference type="NCBI Taxonomy" id="179855"/>
    <lineage>
        <taxon>Eukaryota</taxon>
        <taxon>Fungi</taxon>
        <taxon>Dikarya</taxon>
        <taxon>Basidiomycota</taxon>
        <taxon>Agaricomycotina</taxon>
        <taxon>Agaricomycetes</taxon>
        <taxon>Agaricomycetidae</taxon>
        <taxon>Agaricales</taxon>
        <taxon>Agaricineae</taxon>
        <taxon>Crepidotaceae</taxon>
        <taxon>Crepidotus</taxon>
    </lineage>
</organism>
<comment type="caution">
    <text evidence="2">The sequence shown here is derived from an EMBL/GenBank/DDBJ whole genome shotgun (WGS) entry which is preliminary data.</text>
</comment>
<accession>A0A9P6E4G0</accession>
<keyword evidence="1" id="KW-1133">Transmembrane helix</keyword>